<feature type="compositionally biased region" description="Polar residues" evidence="1">
    <location>
        <begin position="32"/>
        <end position="51"/>
    </location>
</feature>
<organism evidence="3 4">
    <name type="scientific">Lysobacter antibioticus</name>
    <dbReference type="NCBI Taxonomy" id="84531"/>
    <lineage>
        <taxon>Bacteria</taxon>
        <taxon>Pseudomonadati</taxon>
        <taxon>Pseudomonadota</taxon>
        <taxon>Gammaproteobacteria</taxon>
        <taxon>Lysobacterales</taxon>
        <taxon>Lysobacteraceae</taxon>
        <taxon>Lysobacter</taxon>
    </lineage>
</organism>
<proteinExistence type="predicted"/>
<dbReference type="STRING" id="84531.LA76x_3119"/>
<dbReference type="PATRIC" id="fig|84531.8.peg.3128"/>
<evidence type="ECO:0000313" key="3">
    <source>
        <dbReference type="EMBL" id="ALN81247.1"/>
    </source>
</evidence>
<dbReference type="AlphaFoldDB" id="A0A0S2FCG9"/>
<dbReference type="EMBL" id="CP011129">
    <property type="protein sequence ID" value="ALN81247.1"/>
    <property type="molecule type" value="Genomic_DNA"/>
</dbReference>
<name>A0A0S2FCG9_LYSAN</name>
<keyword evidence="4" id="KW-1185">Reference proteome</keyword>
<evidence type="ECO:0000256" key="1">
    <source>
        <dbReference type="SAM" id="MobiDB-lite"/>
    </source>
</evidence>
<gene>
    <name evidence="3" type="ORF">LA76x_3119</name>
</gene>
<feature type="region of interest" description="Disordered" evidence="1">
    <location>
        <begin position="32"/>
        <end position="52"/>
    </location>
</feature>
<dbReference type="Proteomes" id="UP000060787">
    <property type="component" value="Chromosome"/>
</dbReference>
<evidence type="ECO:0000256" key="2">
    <source>
        <dbReference type="SAM" id="SignalP"/>
    </source>
</evidence>
<protein>
    <submittedName>
        <fullName evidence="3">Uncharacterized protein</fullName>
    </submittedName>
</protein>
<sequence length="218" mass="23560">MKSSLLLWAACTVLGAVGLAAIHRPALESATSFQESATKAQARSQTASSDTARIERMQDQVTALQAQVAGLKHRSAHPQAPAEHSPAGVLSIDARRHAEQDARRHAAYIAGVQSAFQLERVDPAWASSTTSRVWNAIERTDAMREAAHDVQCRSSMCRIEVGDDGSGKLHKQLPLWAQQFADALPRMTGQVVEGRDGQSRMVLYLMGPELSDAAASKH</sequence>
<keyword evidence="2" id="KW-0732">Signal</keyword>
<reference evidence="3 4" key="1">
    <citation type="journal article" date="2015" name="BMC Genomics">
        <title>Comparative genomics and metabolic profiling of the genus Lysobacter.</title>
        <authorList>
            <person name="de Bruijn I."/>
            <person name="Cheng X."/>
            <person name="de Jager V."/>
            <person name="Exposito R.G."/>
            <person name="Watrous J."/>
            <person name="Patel N."/>
            <person name="Postma J."/>
            <person name="Dorrestein P.C."/>
            <person name="Kobayashi D."/>
            <person name="Raaijmakers J.M."/>
        </authorList>
    </citation>
    <scope>NUCLEOTIDE SEQUENCE [LARGE SCALE GENOMIC DNA]</scope>
    <source>
        <strain evidence="3 4">76</strain>
    </source>
</reference>
<dbReference type="KEGG" id="lab:LA76x_3119"/>
<accession>A0A0S2FCG9</accession>
<evidence type="ECO:0000313" key="4">
    <source>
        <dbReference type="Proteomes" id="UP000060787"/>
    </source>
</evidence>
<feature type="chain" id="PRO_5006596865" evidence="2">
    <location>
        <begin position="21"/>
        <end position="218"/>
    </location>
</feature>
<feature type="signal peptide" evidence="2">
    <location>
        <begin position="1"/>
        <end position="20"/>
    </location>
</feature>